<feature type="domain" description="Anti-sigma factor RsgI-like middle" evidence="3">
    <location>
        <begin position="82"/>
        <end position="174"/>
    </location>
</feature>
<comment type="caution">
    <text evidence="4">The sequence shown here is derived from an EMBL/GenBank/DDBJ whole genome shotgun (WGS) entry which is preliminary data.</text>
</comment>
<organism evidence="4 5">
    <name type="scientific">Candidatus Scatomorpha intestinavium</name>
    <dbReference type="NCBI Taxonomy" id="2840922"/>
    <lineage>
        <taxon>Bacteria</taxon>
        <taxon>Bacillati</taxon>
        <taxon>Bacillota</taxon>
        <taxon>Clostridia</taxon>
        <taxon>Eubacteriales</taxon>
        <taxon>Candidatus Scatomorpha</taxon>
    </lineage>
</organism>
<sequence>MTYLILESRAAYCVALGEDGRCVKCANMRYEVGDRVENIIELKIPEHRDSRRALRVVSLCAGLAACVCIAFFGWYRPNYAAYGTMRMSINPDVELTLSRTERVLDAEALNADGAALLDGMDFSGLDAAEAAEALVEKSIAGGYLTEGGQVTVSVDGGSEEWRRETEDGALTALEERYGTFAVIRTPDDPVVTIPVPAPSPAPPPSPTPVPTPAATPSPSYAGDDWDDGDDDGWDDDWDDNDDDDDGGWDD</sequence>
<feature type="transmembrane region" description="Helical" evidence="2">
    <location>
        <begin position="53"/>
        <end position="75"/>
    </location>
</feature>
<dbReference type="Proteomes" id="UP000824262">
    <property type="component" value="Unassembled WGS sequence"/>
</dbReference>
<reference evidence="4" key="1">
    <citation type="submission" date="2020-10" db="EMBL/GenBank/DDBJ databases">
        <authorList>
            <person name="Gilroy R."/>
        </authorList>
    </citation>
    <scope>NUCLEOTIDE SEQUENCE</scope>
    <source>
        <strain evidence="4">ChiBcolR7-354</strain>
    </source>
</reference>
<evidence type="ECO:0000313" key="5">
    <source>
        <dbReference type="Proteomes" id="UP000824262"/>
    </source>
</evidence>
<dbReference type="AlphaFoldDB" id="A0A9D0ZHC5"/>
<accession>A0A9D0ZHC5</accession>
<feature type="region of interest" description="Disordered" evidence="1">
    <location>
        <begin position="188"/>
        <end position="250"/>
    </location>
</feature>
<dbReference type="Pfam" id="PF23750">
    <property type="entry name" value="RsgI_M"/>
    <property type="match status" value="1"/>
</dbReference>
<protein>
    <recommendedName>
        <fullName evidence="3">Anti-sigma factor RsgI-like middle domain-containing protein</fullName>
    </recommendedName>
</protein>
<name>A0A9D0ZHC5_9FIRM</name>
<evidence type="ECO:0000313" key="4">
    <source>
        <dbReference type="EMBL" id="HIQ79441.1"/>
    </source>
</evidence>
<keyword evidence="2" id="KW-1133">Transmembrane helix</keyword>
<dbReference type="EMBL" id="DVGA01000103">
    <property type="protein sequence ID" value="HIQ79441.1"/>
    <property type="molecule type" value="Genomic_DNA"/>
</dbReference>
<gene>
    <name evidence="4" type="ORF">IAB77_09335</name>
</gene>
<reference evidence="4" key="2">
    <citation type="journal article" date="2021" name="PeerJ">
        <title>Extensive microbial diversity within the chicken gut microbiome revealed by metagenomics and culture.</title>
        <authorList>
            <person name="Gilroy R."/>
            <person name="Ravi A."/>
            <person name="Getino M."/>
            <person name="Pursley I."/>
            <person name="Horton D.L."/>
            <person name="Alikhan N.F."/>
            <person name="Baker D."/>
            <person name="Gharbi K."/>
            <person name="Hall N."/>
            <person name="Watson M."/>
            <person name="Adriaenssens E.M."/>
            <person name="Foster-Nyarko E."/>
            <person name="Jarju S."/>
            <person name="Secka A."/>
            <person name="Antonio M."/>
            <person name="Oren A."/>
            <person name="Chaudhuri R.R."/>
            <person name="La Ragione R."/>
            <person name="Hildebrand F."/>
            <person name="Pallen M.J."/>
        </authorList>
    </citation>
    <scope>NUCLEOTIDE SEQUENCE</scope>
    <source>
        <strain evidence="4">ChiBcolR7-354</strain>
    </source>
</reference>
<keyword evidence="2" id="KW-0472">Membrane</keyword>
<evidence type="ECO:0000256" key="2">
    <source>
        <dbReference type="SAM" id="Phobius"/>
    </source>
</evidence>
<feature type="compositionally biased region" description="Pro residues" evidence="1">
    <location>
        <begin position="195"/>
        <end position="215"/>
    </location>
</feature>
<evidence type="ECO:0000256" key="1">
    <source>
        <dbReference type="SAM" id="MobiDB-lite"/>
    </source>
</evidence>
<evidence type="ECO:0000259" key="3">
    <source>
        <dbReference type="Pfam" id="PF23750"/>
    </source>
</evidence>
<keyword evidence="2" id="KW-0812">Transmembrane</keyword>
<dbReference type="InterPro" id="IPR055431">
    <property type="entry name" value="RsgI_M"/>
</dbReference>
<feature type="compositionally biased region" description="Acidic residues" evidence="1">
    <location>
        <begin position="223"/>
        <end position="250"/>
    </location>
</feature>
<proteinExistence type="predicted"/>